<proteinExistence type="predicted"/>
<name>A0A5C5YWL0_9BACT</name>
<dbReference type="PANTHER" id="PTHR23513:SF11">
    <property type="entry name" value="STAPHYLOFERRIN A TRANSPORTER"/>
    <property type="match status" value="1"/>
</dbReference>
<evidence type="ECO:0000256" key="5">
    <source>
        <dbReference type="ARBA" id="ARBA00022989"/>
    </source>
</evidence>
<dbReference type="SUPFAM" id="SSF103473">
    <property type="entry name" value="MFS general substrate transporter"/>
    <property type="match status" value="1"/>
</dbReference>
<evidence type="ECO:0000256" key="4">
    <source>
        <dbReference type="ARBA" id="ARBA00022692"/>
    </source>
</evidence>
<feature type="transmembrane region" description="Helical" evidence="7">
    <location>
        <begin position="343"/>
        <end position="363"/>
    </location>
</feature>
<keyword evidence="6 7" id="KW-0472">Membrane</keyword>
<feature type="transmembrane region" description="Helical" evidence="7">
    <location>
        <begin position="169"/>
        <end position="189"/>
    </location>
</feature>
<evidence type="ECO:0000256" key="3">
    <source>
        <dbReference type="ARBA" id="ARBA00022475"/>
    </source>
</evidence>
<keyword evidence="4 7" id="KW-0812">Transmembrane</keyword>
<evidence type="ECO:0000256" key="7">
    <source>
        <dbReference type="SAM" id="Phobius"/>
    </source>
</evidence>
<feature type="transmembrane region" description="Helical" evidence="7">
    <location>
        <begin position="12"/>
        <end position="28"/>
    </location>
</feature>
<dbReference type="Proteomes" id="UP000315010">
    <property type="component" value="Unassembled WGS sequence"/>
</dbReference>
<feature type="transmembrane region" description="Helical" evidence="7">
    <location>
        <begin position="104"/>
        <end position="128"/>
    </location>
</feature>
<feature type="transmembrane region" description="Helical" evidence="7">
    <location>
        <begin position="79"/>
        <end position="98"/>
    </location>
</feature>
<dbReference type="GO" id="GO:0022857">
    <property type="term" value="F:transmembrane transporter activity"/>
    <property type="evidence" value="ECO:0007669"/>
    <property type="project" value="InterPro"/>
</dbReference>
<dbReference type="EMBL" id="SJPJ01000001">
    <property type="protein sequence ID" value="TWT79385.1"/>
    <property type="molecule type" value="Genomic_DNA"/>
</dbReference>
<feature type="transmembrane region" description="Helical" evidence="7">
    <location>
        <begin position="285"/>
        <end position="302"/>
    </location>
</feature>
<evidence type="ECO:0000256" key="2">
    <source>
        <dbReference type="ARBA" id="ARBA00022448"/>
    </source>
</evidence>
<gene>
    <name evidence="9" type="ORF">CA13_07850</name>
</gene>
<evidence type="ECO:0000259" key="8">
    <source>
        <dbReference type="PROSITE" id="PS50850"/>
    </source>
</evidence>
<evidence type="ECO:0000256" key="1">
    <source>
        <dbReference type="ARBA" id="ARBA00004651"/>
    </source>
</evidence>
<dbReference type="InterPro" id="IPR010290">
    <property type="entry name" value="TM_effector"/>
</dbReference>
<evidence type="ECO:0000313" key="10">
    <source>
        <dbReference type="Proteomes" id="UP000315010"/>
    </source>
</evidence>
<keyword evidence="3" id="KW-1003">Cell membrane</keyword>
<evidence type="ECO:0000256" key="6">
    <source>
        <dbReference type="ARBA" id="ARBA00023136"/>
    </source>
</evidence>
<feature type="transmembrane region" description="Helical" evidence="7">
    <location>
        <begin position="308"/>
        <end position="331"/>
    </location>
</feature>
<dbReference type="GO" id="GO:0005886">
    <property type="term" value="C:plasma membrane"/>
    <property type="evidence" value="ECO:0007669"/>
    <property type="project" value="UniProtKB-SubCell"/>
</dbReference>
<dbReference type="PROSITE" id="PS50850">
    <property type="entry name" value="MFS"/>
    <property type="match status" value="1"/>
</dbReference>
<comment type="subcellular location">
    <subcellularLocation>
        <location evidence="1">Cell membrane</location>
        <topology evidence="1">Multi-pass membrane protein</topology>
    </subcellularLocation>
</comment>
<feature type="domain" description="Major facilitator superfamily (MFS) profile" evidence="8">
    <location>
        <begin position="11"/>
        <end position="393"/>
    </location>
</feature>
<dbReference type="Gene3D" id="1.20.1250.20">
    <property type="entry name" value="MFS general substrate transporter like domains"/>
    <property type="match status" value="1"/>
</dbReference>
<keyword evidence="2" id="KW-0813">Transport</keyword>
<organism evidence="9 10">
    <name type="scientific">Novipirellula herctigrandis</name>
    <dbReference type="NCBI Taxonomy" id="2527986"/>
    <lineage>
        <taxon>Bacteria</taxon>
        <taxon>Pseudomonadati</taxon>
        <taxon>Planctomycetota</taxon>
        <taxon>Planctomycetia</taxon>
        <taxon>Pirellulales</taxon>
        <taxon>Pirellulaceae</taxon>
        <taxon>Novipirellula</taxon>
    </lineage>
</organism>
<protein>
    <submittedName>
        <fullName evidence="9">Enterobactin exporter EntS</fullName>
    </submittedName>
</protein>
<sequence length="399" mass="42665">MSPWEPLRLPLFRAFWIASLASNFGTWIHEIGAGWLMAHLDPSPQMVAAVRTAMAIPIVLLAIPVGVIGDRFDRRRMLIVTQLLLCCTAATLATMTFSGVITSWMLLALTAVMGIGMVIHVPVWQAAVPELVPKVQLTRAVALGSISFNLARAVGPAVGGILIAAVGTWIAFALNAFSFAGIVVVLVSWKRQRRESTRGLSFRMSLYQGLRFVVNNAVMRNVLVGVVLFILPANALWSLLPLVAKAQLGWQAGGFGFLVGCVGFGALAAAWVLPRFHSQFGADRTIAGAMAAFAFGLAVLSVTTHAVWVGLATILMGSAWMITLTTLNATAQMTLPGRMRARGMGCFLTSMAFSMSAGSLLWGRVAEVTSLHVTQMCAAVVLLFTAAISLKFKIGDQLH</sequence>
<feature type="transmembrane region" description="Helical" evidence="7">
    <location>
        <begin position="48"/>
        <end position="67"/>
    </location>
</feature>
<dbReference type="AlphaFoldDB" id="A0A5C5YWL0"/>
<reference evidence="9 10" key="1">
    <citation type="submission" date="2019-02" db="EMBL/GenBank/DDBJ databases">
        <title>Deep-cultivation of Planctomycetes and their phenomic and genomic characterization uncovers novel biology.</title>
        <authorList>
            <person name="Wiegand S."/>
            <person name="Jogler M."/>
            <person name="Boedeker C."/>
            <person name="Pinto D."/>
            <person name="Vollmers J."/>
            <person name="Rivas-Marin E."/>
            <person name="Kohn T."/>
            <person name="Peeters S.H."/>
            <person name="Heuer A."/>
            <person name="Rast P."/>
            <person name="Oberbeckmann S."/>
            <person name="Bunk B."/>
            <person name="Jeske O."/>
            <person name="Meyerdierks A."/>
            <person name="Storesund J.E."/>
            <person name="Kallscheuer N."/>
            <person name="Luecker S."/>
            <person name="Lage O.M."/>
            <person name="Pohl T."/>
            <person name="Merkel B.J."/>
            <person name="Hornburger P."/>
            <person name="Mueller R.-W."/>
            <person name="Bruemmer F."/>
            <person name="Labrenz M."/>
            <person name="Spormann A.M."/>
            <person name="Op Den Camp H."/>
            <person name="Overmann J."/>
            <person name="Amann R."/>
            <person name="Jetten M.S.M."/>
            <person name="Mascher T."/>
            <person name="Medema M.H."/>
            <person name="Devos D.P."/>
            <person name="Kaster A.-K."/>
            <person name="Ovreas L."/>
            <person name="Rohde M."/>
            <person name="Galperin M.Y."/>
            <person name="Jogler C."/>
        </authorList>
    </citation>
    <scope>NUCLEOTIDE SEQUENCE [LARGE SCALE GENOMIC DNA]</scope>
    <source>
        <strain evidence="9 10">CA13</strain>
    </source>
</reference>
<dbReference type="InterPro" id="IPR020846">
    <property type="entry name" value="MFS_dom"/>
</dbReference>
<dbReference type="OrthoDB" id="9775268at2"/>
<dbReference type="CDD" id="cd06173">
    <property type="entry name" value="MFS_MefA_like"/>
    <property type="match status" value="1"/>
</dbReference>
<accession>A0A5C5YWL0</accession>
<keyword evidence="10" id="KW-1185">Reference proteome</keyword>
<feature type="transmembrane region" description="Helical" evidence="7">
    <location>
        <begin position="369"/>
        <end position="390"/>
    </location>
</feature>
<feature type="transmembrane region" description="Helical" evidence="7">
    <location>
        <begin position="252"/>
        <end position="273"/>
    </location>
</feature>
<dbReference type="PANTHER" id="PTHR23513">
    <property type="entry name" value="INTEGRAL MEMBRANE EFFLUX PROTEIN-RELATED"/>
    <property type="match status" value="1"/>
</dbReference>
<keyword evidence="5 7" id="KW-1133">Transmembrane helix</keyword>
<dbReference type="InterPro" id="IPR036259">
    <property type="entry name" value="MFS_trans_sf"/>
</dbReference>
<dbReference type="Pfam" id="PF05977">
    <property type="entry name" value="MFS_3"/>
    <property type="match status" value="1"/>
</dbReference>
<comment type="caution">
    <text evidence="9">The sequence shown here is derived from an EMBL/GenBank/DDBJ whole genome shotgun (WGS) entry which is preliminary data.</text>
</comment>
<feature type="transmembrane region" description="Helical" evidence="7">
    <location>
        <begin position="140"/>
        <end position="163"/>
    </location>
</feature>
<evidence type="ECO:0000313" key="9">
    <source>
        <dbReference type="EMBL" id="TWT79385.1"/>
    </source>
</evidence>